<dbReference type="PANTHER" id="PTHR42776">
    <property type="entry name" value="SERINE PEPTIDASE S9 FAMILY MEMBER"/>
    <property type="match status" value="1"/>
</dbReference>
<dbReference type="Pfam" id="PF07676">
    <property type="entry name" value="PD40"/>
    <property type="match status" value="1"/>
</dbReference>
<evidence type="ECO:0000313" key="4">
    <source>
        <dbReference type="EMBL" id="MBO9201405.1"/>
    </source>
</evidence>
<dbReference type="Gene3D" id="3.40.50.1820">
    <property type="entry name" value="alpha/beta hydrolase"/>
    <property type="match status" value="1"/>
</dbReference>
<evidence type="ECO:0000256" key="2">
    <source>
        <dbReference type="ARBA" id="ARBA00022825"/>
    </source>
</evidence>
<dbReference type="PANTHER" id="PTHR42776:SF27">
    <property type="entry name" value="DIPEPTIDYL PEPTIDASE FAMILY MEMBER 6"/>
    <property type="match status" value="1"/>
</dbReference>
<organism evidence="4 5">
    <name type="scientific">Niastella soli</name>
    <dbReference type="NCBI Taxonomy" id="2821487"/>
    <lineage>
        <taxon>Bacteria</taxon>
        <taxon>Pseudomonadati</taxon>
        <taxon>Bacteroidota</taxon>
        <taxon>Chitinophagia</taxon>
        <taxon>Chitinophagales</taxon>
        <taxon>Chitinophagaceae</taxon>
        <taxon>Niastella</taxon>
    </lineage>
</organism>
<evidence type="ECO:0000313" key="5">
    <source>
        <dbReference type="Proteomes" id="UP000677244"/>
    </source>
</evidence>
<dbReference type="SUPFAM" id="SSF82171">
    <property type="entry name" value="DPP6 N-terminal domain-like"/>
    <property type="match status" value="2"/>
</dbReference>
<dbReference type="EMBL" id="JAGHKO010000002">
    <property type="protein sequence ID" value="MBO9201405.1"/>
    <property type="molecule type" value="Genomic_DNA"/>
</dbReference>
<dbReference type="InterPro" id="IPR029058">
    <property type="entry name" value="AB_hydrolase_fold"/>
</dbReference>
<comment type="caution">
    <text evidence="4">The sequence shown here is derived from an EMBL/GenBank/DDBJ whole genome shotgun (WGS) entry which is preliminary data.</text>
</comment>
<sequence length="987" mass="111838">MQYLGLILILLLSNIGATAQRLVLQDSNLIPYSVQDFTHYLWTPMYEKTGKPVIDFSAIDHWYGVEPSLHGVAISPDGRYFTYKIQNQPFNSYTIVIQAIDSTWKYTFCGAEPGCFSGDSRHYILRVGDSLCFLTLGKMQLRYIPGVSGYKLFEQGKGQWLVWQYKDSVQRLVLYDLFSDKEKMVFRGVSDYSFDNSGQWLCCQLTGAEKELLLYNLITGVTLRFSSVVKYVLDDKGKLMILETDQNNRFKLQWVPLLTGKTRMIWEADSEGNNRVDMFVLDKTGSQLAFLVQQLSDSKYNENSVKVDDNVANTIWYYKEGMIRATLKVKDQSPGISSNLYIHGAPNFTSDGKYIMFSLKPQVKKRESNPNAVQVDVWNYKDPMLQSEQLLLDPNNISTYTAVIGTENGTSIQLSTTNRKYLGVIGDYALVKHDVCGDRFWEKPEIDSFWLVSMKSGSSFFLVKQLFANLAVSPTHKYLFYFDEAVGHYFSYDIVTGKKKNISETIPVYMGTEQPSDPLPGFSNLRTGIAGWLEGEKGVLLYDSYDIWQLDLTGKMPPVNVTNGYGRKHGITFRLTGGLNKSASYINGIGPIFSTNGSLVLTAYNTTNGDNGFYQKTLNMEGDPTLLSMGPWLMSIEANSVLNNGDNAAGMITPMKAQNADVWIVRRQAATDALNYFFTTNFKQFKRLTNIQPQSAYNWMTSELIAFPQMDKTISQGVLYKPENFNPAQKYPVLINYYFQFSQLLNECPSPYYMGNGFLNIPWFVSRGYLVFTPDIYFTQGRPRPASALNTVEGAALFLSKLPYVNSKRIGICGHSRAGGYTNYILTHSNLFTAALSSAGVSDWISAQLYLIKDIGVPRLSAAQQEPFFWEKFEVMKESPIMNVDKITSPLLIMHNKLDGAVPWEQAVELFVAMRRFGKSVWMLQYDNENHNMANPQNCKDFTIRVTQYFDHFLKEAPEPKWMVTGVPANLKGIEHGLELEINGGFR</sequence>
<protein>
    <submittedName>
        <fullName evidence="4">S9 family peptidase</fullName>
    </submittedName>
</protein>
<dbReference type="InterPro" id="IPR001375">
    <property type="entry name" value="Peptidase_S9_cat"/>
</dbReference>
<feature type="domain" description="Peptidase S9 prolyl oligopeptidase catalytic" evidence="3">
    <location>
        <begin position="794"/>
        <end position="955"/>
    </location>
</feature>
<dbReference type="InterPro" id="IPR011659">
    <property type="entry name" value="WD40"/>
</dbReference>
<evidence type="ECO:0000259" key="3">
    <source>
        <dbReference type="Pfam" id="PF00326"/>
    </source>
</evidence>
<keyword evidence="1" id="KW-0378">Hydrolase</keyword>
<dbReference type="Proteomes" id="UP000677244">
    <property type="component" value="Unassembled WGS sequence"/>
</dbReference>
<keyword evidence="5" id="KW-1185">Reference proteome</keyword>
<proteinExistence type="predicted"/>
<name>A0ABS3YU54_9BACT</name>
<keyword evidence="2" id="KW-0720">Serine protease</keyword>
<accession>A0ABS3YU54</accession>
<reference evidence="4 5" key="1">
    <citation type="submission" date="2021-03" db="EMBL/GenBank/DDBJ databases">
        <title>Assistant Professor.</title>
        <authorList>
            <person name="Huq M.A."/>
        </authorList>
    </citation>
    <scope>NUCLEOTIDE SEQUENCE [LARGE SCALE GENOMIC DNA]</scope>
    <source>
        <strain evidence="4 5">MAH-29</strain>
    </source>
</reference>
<gene>
    <name evidence="4" type="ORF">J7I42_14080</name>
</gene>
<dbReference type="SUPFAM" id="SSF53474">
    <property type="entry name" value="alpha/beta-Hydrolases"/>
    <property type="match status" value="1"/>
</dbReference>
<dbReference type="RefSeq" id="WP_209139454.1">
    <property type="nucleotide sequence ID" value="NZ_JAGHKO010000002.1"/>
</dbReference>
<dbReference type="Pfam" id="PF00326">
    <property type="entry name" value="Peptidase_S9"/>
    <property type="match status" value="1"/>
</dbReference>
<keyword evidence="2" id="KW-0645">Protease</keyword>
<evidence type="ECO:0000256" key="1">
    <source>
        <dbReference type="ARBA" id="ARBA00022801"/>
    </source>
</evidence>